<dbReference type="RefSeq" id="WP_137245517.1">
    <property type="nucleotide sequence ID" value="NZ_SZQA01000002.1"/>
</dbReference>
<protein>
    <submittedName>
        <fullName evidence="6">TetR/AcrR family transcriptional regulator</fullName>
    </submittedName>
</protein>
<sequence>MARPTDTRDRILATARELFLEKGVRDTSLQHIADRLGITKPALYYHFSSRDDLLRTIVMPLIEELEAFLATQSESAQEELLGAYFDLAWQRRDVLVMIISDLAVLHELDLIPRMLAFREELTSLLTGGEPSLGARVRATVAVGGLSDTVVQFAREPYEQVRQAAVAAAVMALRG</sequence>
<dbReference type="GO" id="GO:0000976">
    <property type="term" value="F:transcription cis-regulatory region binding"/>
    <property type="evidence" value="ECO:0007669"/>
    <property type="project" value="TreeGrafter"/>
</dbReference>
<evidence type="ECO:0000259" key="5">
    <source>
        <dbReference type="PROSITE" id="PS50977"/>
    </source>
</evidence>
<keyword evidence="1" id="KW-0805">Transcription regulation</keyword>
<accession>A0A4U3MMH9</accession>
<dbReference type="InterPro" id="IPR050109">
    <property type="entry name" value="HTH-type_TetR-like_transc_reg"/>
</dbReference>
<comment type="caution">
    <text evidence="6">The sequence shown here is derived from an EMBL/GenBank/DDBJ whole genome shotgun (WGS) entry which is preliminary data.</text>
</comment>
<dbReference type="InterPro" id="IPR009057">
    <property type="entry name" value="Homeodomain-like_sf"/>
</dbReference>
<keyword evidence="7" id="KW-1185">Reference proteome</keyword>
<dbReference type="EMBL" id="SZQA01000002">
    <property type="protein sequence ID" value="TKK90775.1"/>
    <property type="molecule type" value="Genomic_DNA"/>
</dbReference>
<dbReference type="PROSITE" id="PS50977">
    <property type="entry name" value="HTH_TETR_2"/>
    <property type="match status" value="1"/>
</dbReference>
<dbReference type="InterPro" id="IPR001647">
    <property type="entry name" value="HTH_TetR"/>
</dbReference>
<organism evidence="6 7">
    <name type="scientific">Herbidospora galbida</name>
    <dbReference type="NCBI Taxonomy" id="2575442"/>
    <lineage>
        <taxon>Bacteria</taxon>
        <taxon>Bacillati</taxon>
        <taxon>Actinomycetota</taxon>
        <taxon>Actinomycetes</taxon>
        <taxon>Streptosporangiales</taxon>
        <taxon>Streptosporangiaceae</taxon>
        <taxon>Herbidospora</taxon>
    </lineage>
</organism>
<evidence type="ECO:0000256" key="1">
    <source>
        <dbReference type="ARBA" id="ARBA00023015"/>
    </source>
</evidence>
<evidence type="ECO:0000256" key="2">
    <source>
        <dbReference type="ARBA" id="ARBA00023125"/>
    </source>
</evidence>
<dbReference type="GO" id="GO:0003700">
    <property type="term" value="F:DNA-binding transcription factor activity"/>
    <property type="evidence" value="ECO:0007669"/>
    <property type="project" value="TreeGrafter"/>
</dbReference>
<evidence type="ECO:0000313" key="7">
    <source>
        <dbReference type="Proteomes" id="UP000308705"/>
    </source>
</evidence>
<dbReference type="PANTHER" id="PTHR30055:SF234">
    <property type="entry name" value="HTH-TYPE TRANSCRIPTIONAL REGULATOR BETI"/>
    <property type="match status" value="1"/>
</dbReference>
<dbReference type="Gene3D" id="1.10.357.10">
    <property type="entry name" value="Tetracycline Repressor, domain 2"/>
    <property type="match status" value="1"/>
</dbReference>
<dbReference type="PANTHER" id="PTHR30055">
    <property type="entry name" value="HTH-TYPE TRANSCRIPTIONAL REGULATOR RUTR"/>
    <property type="match status" value="1"/>
</dbReference>
<evidence type="ECO:0000313" key="6">
    <source>
        <dbReference type="EMBL" id="TKK90775.1"/>
    </source>
</evidence>
<dbReference type="OrthoDB" id="3186364at2"/>
<dbReference type="PRINTS" id="PR00455">
    <property type="entry name" value="HTHTETR"/>
</dbReference>
<evidence type="ECO:0000256" key="4">
    <source>
        <dbReference type="PROSITE-ProRule" id="PRU00335"/>
    </source>
</evidence>
<dbReference type="AlphaFoldDB" id="A0A4U3MMH9"/>
<dbReference type="SUPFAM" id="SSF46689">
    <property type="entry name" value="Homeodomain-like"/>
    <property type="match status" value="1"/>
</dbReference>
<dbReference type="Pfam" id="PF00440">
    <property type="entry name" value="TetR_N"/>
    <property type="match status" value="1"/>
</dbReference>
<keyword evidence="2 4" id="KW-0238">DNA-binding</keyword>
<keyword evidence="3" id="KW-0804">Transcription</keyword>
<feature type="domain" description="HTH tetR-type" evidence="5">
    <location>
        <begin position="5"/>
        <end position="65"/>
    </location>
</feature>
<gene>
    <name evidence="6" type="ORF">FDA94_03135</name>
</gene>
<proteinExistence type="predicted"/>
<reference evidence="6 7" key="1">
    <citation type="submission" date="2019-04" db="EMBL/GenBank/DDBJ databases">
        <title>Herbidospora sp. NEAU-GS14.nov., a novel actinomycete isolated from soil.</title>
        <authorList>
            <person name="Han L."/>
        </authorList>
    </citation>
    <scope>NUCLEOTIDE SEQUENCE [LARGE SCALE GENOMIC DNA]</scope>
    <source>
        <strain evidence="6 7">NEAU-GS14</strain>
    </source>
</reference>
<name>A0A4U3MMH9_9ACTN</name>
<dbReference type="Proteomes" id="UP000308705">
    <property type="component" value="Unassembled WGS sequence"/>
</dbReference>
<evidence type="ECO:0000256" key="3">
    <source>
        <dbReference type="ARBA" id="ARBA00023163"/>
    </source>
</evidence>
<feature type="DNA-binding region" description="H-T-H motif" evidence="4">
    <location>
        <begin position="28"/>
        <end position="47"/>
    </location>
</feature>